<evidence type="ECO:0000313" key="2">
    <source>
        <dbReference type="EMBL" id="WXB76202.1"/>
    </source>
</evidence>
<keyword evidence="3" id="KW-1185">Reference proteome</keyword>
<protein>
    <submittedName>
        <fullName evidence="2">DUF2249 domain-containing protein</fullName>
    </submittedName>
</protein>
<accession>A0ABZ2MGL4</accession>
<organism evidence="2 3">
    <name type="scientific">Janibacter alittae</name>
    <dbReference type="NCBI Taxonomy" id="3115209"/>
    <lineage>
        <taxon>Bacteria</taxon>
        <taxon>Bacillati</taxon>
        <taxon>Actinomycetota</taxon>
        <taxon>Actinomycetes</taxon>
        <taxon>Micrococcales</taxon>
        <taxon>Intrasporangiaceae</taxon>
        <taxon>Janibacter</taxon>
    </lineage>
</organism>
<name>A0ABZ2MGL4_9MICO</name>
<dbReference type="RefSeq" id="WP_338748969.1">
    <property type="nucleotide sequence ID" value="NZ_CP144913.1"/>
</dbReference>
<reference evidence="2 3" key="1">
    <citation type="submission" date="2024-02" db="EMBL/GenBank/DDBJ databases">
        <title>Janibacter sp. nov., isolated from gut of marine sandworm.</title>
        <authorList>
            <person name="Kim B."/>
            <person name="Jun M.O."/>
            <person name="Shin N.-R."/>
        </authorList>
    </citation>
    <scope>NUCLEOTIDE SEQUENCE [LARGE SCALE GENOMIC DNA]</scope>
    <source>
        <strain evidence="2 3">A1S7</strain>
    </source>
</reference>
<gene>
    <name evidence="2" type="ORF">V1351_14850</name>
</gene>
<evidence type="ECO:0000313" key="3">
    <source>
        <dbReference type="Proteomes" id="UP001382727"/>
    </source>
</evidence>
<dbReference type="Proteomes" id="UP001382727">
    <property type="component" value="Chromosome"/>
</dbReference>
<evidence type="ECO:0000259" key="1">
    <source>
        <dbReference type="Pfam" id="PF10006"/>
    </source>
</evidence>
<feature type="domain" description="DUF2249" evidence="1">
    <location>
        <begin position="13"/>
        <end position="82"/>
    </location>
</feature>
<dbReference type="Pfam" id="PF10006">
    <property type="entry name" value="DUF2249"/>
    <property type="match status" value="1"/>
</dbReference>
<dbReference type="InterPro" id="IPR018720">
    <property type="entry name" value="DUF2249"/>
</dbReference>
<sequence>MSTHLPLAQEIPVLDVRPIPRSIRHATVIGALSAIGPGRALDLVAPHDPRPLLRQVEGLEPDTWNVEYLEEGPDTWTLRLTRAEP</sequence>
<proteinExistence type="predicted"/>
<dbReference type="EMBL" id="CP144913">
    <property type="protein sequence ID" value="WXB76202.1"/>
    <property type="molecule type" value="Genomic_DNA"/>
</dbReference>